<dbReference type="AlphaFoldDB" id="A0A2A7UUR3"/>
<name>A0A2A7UUR3_COMTR</name>
<dbReference type="RefSeq" id="WP_066535275.1">
    <property type="nucleotide sequence ID" value="NZ_PDEA01000001.1"/>
</dbReference>
<feature type="chain" id="PRO_5013173815" evidence="1">
    <location>
        <begin position="21"/>
        <end position="125"/>
    </location>
</feature>
<evidence type="ECO:0000256" key="1">
    <source>
        <dbReference type="SAM" id="SignalP"/>
    </source>
</evidence>
<dbReference type="STRING" id="1219032.GCA_001515545_01559"/>
<dbReference type="EMBL" id="PDEA01000001">
    <property type="protein sequence ID" value="PEH88998.1"/>
    <property type="molecule type" value="Genomic_DNA"/>
</dbReference>
<gene>
    <name evidence="2" type="ORF">CRM82_10725</name>
</gene>
<proteinExistence type="predicted"/>
<feature type="signal peptide" evidence="1">
    <location>
        <begin position="1"/>
        <end position="20"/>
    </location>
</feature>
<keyword evidence="3" id="KW-1185">Reference proteome</keyword>
<keyword evidence="1" id="KW-0732">Signal</keyword>
<evidence type="ECO:0000313" key="3">
    <source>
        <dbReference type="Proteomes" id="UP000220246"/>
    </source>
</evidence>
<dbReference type="GeneID" id="80801080"/>
<organism evidence="2 3">
    <name type="scientific">Comamonas terrigena</name>
    <dbReference type="NCBI Taxonomy" id="32013"/>
    <lineage>
        <taxon>Bacteria</taxon>
        <taxon>Pseudomonadati</taxon>
        <taxon>Pseudomonadota</taxon>
        <taxon>Betaproteobacteria</taxon>
        <taxon>Burkholderiales</taxon>
        <taxon>Comamonadaceae</taxon>
        <taxon>Comamonas</taxon>
    </lineage>
</organism>
<evidence type="ECO:0000313" key="2">
    <source>
        <dbReference type="EMBL" id="PEH88998.1"/>
    </source>
</evidence>
<reference evidence="3" key="1">
    <citation type="submission" date="2017-09" db="EMBL/GenBank/DDBJ databases">
        <title>FDA dAtabase for Regulatory Grade micrObial Sequences (FDA-ARGOS): Supporting development and validation of Infectious Disease Dx tests.</title>
        <authorList>
            <person name="Minogue T."/>
            <person name="Wolcott M."/>
            <person name="Wasieloski L."/>
            <person name="Aguilar W."/>
            <person name="Moore D."/>
            <person name="Tallon L."/>
            <person name="Sadzewicz L."/>
            <person name="Ott S."/>
            <person name="Zhao X."/>
            <person name="Nagaraj S."/>
            <person name="Vavikolanu K."/>
            <person name="Aluvathingal J."/>
            <person name="Nadendla S."/>
            <person name="Sichtig H."/>
        </authorList>
    </citation>
    <scope>NUCLEOTIDE SEQUENCE [LARGE SCALE GENOMIC DNA]</scope>
    <source>
        <strain evidence="3">FDAARGOS_394</strain>
    </source>
</reference>
<comment type="caution">
    <text evidence="2">The sequence shown here is derived from an EMBL/GenBank/DDBJ whole genome shotgun (WGS) entry which is preliminary data.</text>
</comment>
<accession>A0A2A7UUR3</accession>
<dbReference type="Proteomes" id="UP000220246">
    <property type="component" value="Unassembled WGS sequence"/>
</dbReference>
<sequence>MKKLLLPALIAMGFTSPAWADAEKDIVQVLASCLVENAPGNWDELSVHYARNGKDDKGLNQVSVTHRVSAGGVTNRLEPCRPLIPAMLVEKLSATLPENAQQWKAVDIKIFKTGRFSINWVQPEG</sequence>
<protein>
    <submittedName>
        <fullName evidence="2">Uncharacterized protein</fullName>
    </submittedName>
</protein>